<evidence type="ECO:0000256" key="1">
    <source>
        <dbReference type="SAM" id="MobiDB-lite"/>
    </source>
</evidence>
<sequence length="124" mass="13799">MPSNKRPALPDGPFPKGQNAHRHAKRQKCCNAKFATEGHLHTHNAPAVEGCMAHSTSHVVADLPAAMGGYIGQDGQCSRRLENVEWYRSQPDWQYVKWDGSDALAIIDEVEHVYVVGLKKIRDP</sequence>
<comment type="caution">
    <text evidence="2">The sequence shown here is derived from an EMBL/GenBank/DDBJ whole genome shotgun (WGS) entry which is preliminary data.</text>
</comment>
<gene>
    <name evidence="2" type="ORF">V5O48_014170</name>
</gene>
<organism evidence="2 3">
    <name type="scientific">Marasmius crinis-equi</name>
    <dbReference type="NCBI Taxonomy" id="585013"/>
    <lineage>
        <taxon>Eukaryota</taxon>
        <taxon>Fungi</taxon>
        <taxon>Dikarya</taxon>
        <taxon>Basidiomycota</taxon>
        <taxon>Agaricomycotina</taxon>
        <taxon>Agaricomycetes</taxon>
        <taxon>Agaricomycetidae</taxon>
        <taxon>Agaricales</taxon>
        <taxon>Marasmiineae</taxon>
        <taxon>Marasmiaceae</taxon>
        <taxon>Marasmius</taxon>
    </lineage>
</organism>
<accession>A0ABR3EY26</accession>
<protein>
    <submittedName>
        <fullName evidence="2">Uncharacterized protein</fullName>
    </submittedName>
</protein>
<proteinExistence type="predicted"/>
<evidence type="ECO:0000313" key="2">
    <source>
        <dbReference type="EMBL" id="KAL0567826.1"/>
    </source>
</evidence>
<dbReference type="EMBL" id="JBAHYK010001483">
    <property type="protein sequence ID" value="KAL0567826.1"/>
    <property type="molecule type" value="Genomic_DNA"/>
</dbReference>
<reference evidence="2 3" key="1">
    <citation type="submission" date="2024-02" db="EMBL/GenBank/DDBJ databases">
        <title>A draft genome for the cacao thread blight pathogen Marasmius crinis-equi.</title>
        <authorList>
            <person name="Cohen S.P."/>
            <person name="Baruah I.K."/>
            <person name="Amoako-Attah I."/>
            <person name="Bukari Y."/>
            <person name="Meinhardt L.W."/>
            <person name="Bailey B.A."/>
        </authorList>
    </citation>
    <scope>NUCLEOTIDE SEQUENCE [LARGE SCALE GENOMIC DNA]</scope>
    <source>
        <strain evidence="2 3">GH-76</strain>
    </source>
</reference>
<dbReference type="Proteomes" id="UP001465976">
    <property type="component" value="Unassembled WGS sequence"/>
</dbReference>
<evidence type="ECO:0000313" key="3">
    <source>
        <dbReference type="Proteomes" id="UP001465976"/>
    </source>
</evidence>
<keyword evidence="3" id="KW-1185">Reference proteome</keyword>
<feature type="region of interest" description="Disordered" evidence="1">
    <location>
        <begin position="1"/>
        <end position="26"/>
    </location>
</feature>
<name>A0ABR3EY26_9AGAR</name>